<dbReference type="Gene3D" id="2.160.10.10">
    <property type="entry name" value="Hexapeptide repeat proteins"/>
    <property type="match status" value="1"/>
</dbReference>
<dbReference type="PANTHER" id="PTHR23416:SF23">
    <property type="entry name" value="ACETYLTRANSFERASE C18B11.09C-RELATED"/>
    <property type="match status" value="1"/>
</dbReference>
<dbReference type="EMBL" id="JADWYR010000001">
    <property type="protein sequence ID" value="MBG9375482.1"/>
    <property type="molecule type" value="Genomic_DNA"/>
</dbReference>
<dbReference type="GO" id="GO:0008374">
    <property type="term" value="F:O-acyltransferase activity"/>
    <property type="evidence" value="ECO:0007669"/>
    <property type="project" value="TreeGrafter"/>
</dbReference>
<dbReference type="PANTHER" id="PTHR23416">
    <property type="entry name" value="SIALIC ACID SYNTHASE-RELATED"/>
    <property type="match status" value="1"/>
</dbReference>
<comment type="similarity">
    <text evidence="1">Belongs to the transferase hexapeptide repeat family.</text>
</comment>
<evidence type="ECO:0000256" key="2">
    <source>
        <dbReference type="ARBA" id="ARBA00022679"/>
    </source>
</evidence>
<comment type="caution">
    <text evidence="5">The sequence shown here is derived from an EMBL/GenBank/DDBJ whole genome shotgun (WGS) entry which is preliminary data.</text>
</comment>
<dbReference type="AlphaFoldDB" id="A0A931E3J8"/>
<evidence type="ECO:0000313" key="6">
    <source>
        <dbReference type="Proteomes" id="UP000628448"/>
    </source>
</evidence>
<dbReference type="PROSITE" id="PS00101">
    <property type="entry name" value="HEXAPEP_TRANSFERASES"/>
    <property type="match status" value="1"/>
</dbReference>
<evidence type="ECO:0000256" key="3">
    <source>
        <dbReference type="ARBA" id="ARBA00022737"/>
    </source>
</evidence>
<dbReference type="InterPro" id="IPR051159">
    <property type="entry name" value="Hexapeptide_acetyltransf"/>
</dbReference>
<proteinExistence type="inferred from homology"/>
<dbReference type="Proteomes" id="UP000628448">
    <property type="component" value="Unassembled WGS sequence"/>
</dbReference>
<dbReference type="CDD" id="cd04647">
    <property type="entry name" value="LbH_MAT_like"/>
    <property type="match status" value="1"/>
</dbReference>
<dbReference type="RefSeq" id="WP_196989533.1">
    <property type="nucleotide sequence ID" value="NZ_JADWYR010000001.1"/>
</dbReference>
<keyword evidence="2" id="KW-0808">Transferase</keyword>
<protein>
    <submittedName>
        <fullName evidence="5">Acyltransferase</fullName>
    </submittedName>
</protein>
<keyword evidence="6" id="KW-1185">Reference proteome</keyword>
<evidence type="ECO:0000313" key="5">
    <source>
        <dbReference type="EMBL" id="MBG9375482.1"/>
    </source>
</evidence>
<dbReference type="SUPFAM" id="SSF51161">
    <property type="entry name" value="Trimeric LpxA-like enzymes"/>
    <property type="match status" value="1"/>
</dbReference>
<dbReference type="Pfam" id="PF14602">
    <property type="entry name" value="Hexapep_2"/>
    <property type="match status" value="1"/>
</dbReference>
<evidence type="ECO:0000256" key="4">
    <source>
        <dbReference type="ARBA" id="ARBA00023315"/>
    </source>
</evidence>
<evidence type="ECO:0000256" key="1">
    <source>
        <dbReference type="ARBA" id="ARBA00007274"/>
    </source>
</evidence>
<sequence>MLHTLMNKLYVVYQRKKQKLKLLNLEKPLYIHTTATFNFHRNIKISKYCRIGMDCHIDGEGKIEIGRGTILAPKVVILSSSHEYRNASTLPYGIEDKKLPVVIGNGCWIGWGALIRPGVTIGDGAVIAMGAVVTKNVGAGEVVGGNPARTIGMRESVSEISHLVKEDKYFIKDILENNRIRQGRKTNLNNNLIK</sequence>
<dbReference type="GO" id="GO:0005829">
    <property type="term" value="C:cytosol"/>
    <property type="evidence" value="ECO:0007669"/>
    <property type="project" value="TreeGrafter"/>
</dbReference>
<accession>A0A931E3J8</accession>
<dbReference type="InterPro" id="IPR001451">
    <property type="entry name" value="Hexapep"/>
</dbReference>
<keyword evidence="4 5" id="KW-0012">Acyltransferase</keyword>
<dbReference type="InterPro" id="IPR018357">
    <property type="entry name" value="Hexapep_transf_CS"/>
</dbReference>
<keyword evidence="3" id="KW-0677">Repeat</keyword>
<dbReference type="InterPro" id="IPR011004">
    <property type="entry name" value="Trimer_LpxA-like_sf"/>
</dbReference>
<name>A0A931E3J8_9BACT</name>
<reference evidence="5" key="1">
    <citation type="submission" date="2020-11" db="EMBL/GenBank/DDBJ databases">
        <title>Bacterial whole genome sequence for Panacibacter sp. DH6.</title>
        <authorList>
            <person name="Le V."/>
            <person name="Ko S."/>
            <person name="Ahn C.-Y."/>
            <person name="Oh H.-M."/>
        </authorList>
    </citation>
    <scope>NUCLEOTIDE SEQUENCE</scope>
    <source>
        <strain evidence="5">DH6</strain>
    </source>
</reference>
<gene>
    <name evidence="5" type="ORF">I5907_04510</name>
</gene>
<organism evidence="5 6">
    <name type="scientific">Panacibacter microcysteis</name>
    <dbReference type="NCBI Taxonomy" id="2793269"/>
    <lineage>
        <taxon>Bacteria</taxon>
        <taxon>Pseudomonadati</taxon>
        <taxon>Bacteroidota</taxon>
        <taxon>Chitinophagia</taxon>
        <taxon>Chitinophagales</taxon>
        <taxon>Chitinophagaceae</taxon>
        <taxon>Panacibacter</taxon>
    </lineage>
</organism>